<evidence type="ECO:0000313" key="2">
    <source>
        <dbReference type="EMBL" id="KAK9863326.1"/>
    </source>
</evidence>
<feature type="region of interest" description="Disordered" evidence="1">
    <location>
        <begin position="417"/>
        <end position="565"/>
    </location>
</feature>
<proteinExistence type="predicted"/>
<protein>
    <submittedName>
        <fullName evidence="2">Uncharacterized protein</fullName>
    </submittedName>
</protein>
<feature type="compositionally biased region" description="Polar residues" evidence="1">
    <location>
        <begin position="468"/>
        <end position="482"/>
    </location>
</feature>
<name>A0AAW1T3K7_9CHLO</name>
<evidence type="ECO:0000313" key="3">
    <source>
        <dbReference type="Proteomes" id="UP001485043"/>
    </source>
</evidence>
<sequence length="643" mass="71191">MATPTTDENASTLIANSFKSPAELPSHLVQEELREFGLPSQRPVAYLEAWFMHQVKSHPRSTADFERRTAKLFWADQDEDRSQRPGPYLLMQDMLGLLPTLQANPAWVRAAVTTVWANAETTLISNHLFHGQLLTFLEDSWLMGSLSIESIVDLFSSLRLFSFRTIPFYQTLAQLFVQFLSPDRVLRHIFLQHDQDDCTKLLHYQEAHGLTASLKLEPVPAAADYPTEILGLHNTMSTAWHILRTPTQDVAVASTWRQPVEELANNCTVRVLQLYVTCALDQAVAALGPSGAAGWSEGIEELMQNSSSNEVRQLREHVTAFLLAFLDAMPRVLVPRNSPTLLEALHWAAAEHSFSQPLRYHSSCTMHSQIGLLFEHVLCELVQRQYLTMTAACGLVSAEDKAAAERKAEEAAADLLREVEQEEKTRQRKKMKPKAKKASKAKGPKKASASAQPEPALTVTEARLQEDGASQTQSDQMKQVLSQREKDAPTAEPKAQPDQTPSRMKSEQGSEFSQPDQRTGPDSVQASPLRSAYTLPHNVNRNQDRGSGASASGISARQEEESGMTAAEHQLEAAMQTGQVAHLQQAIRHAVTSIAAADSHVSLALVKSRMAAAKTLLHQVWSPCQGDYLRQSQVDFHDHAAGI</sequence>
<organism evidence="2 3">
    <name type="scientific">Apatococcus fuscideae</name>
    <dbReference type="NCBI Taxonomy" id="2026836"/>
    <lineage>
        <taxon>Eukaryota</taxon>
        <taxon>Viridiplantae</taxon>
        <taxon>Chlorophyta</taxon>
        <taxon>core chlorophytes</taxon>
        <taxon>Trebouxiophyceae</taxon>
        <taxon>Chlorellales</taxon>
        <taxon>Chlorellaceae</taxon>
        <taxon>Apatococcus</taxon>
    </lineage>
</organism>
<feature type="compositionally biased region" description="Basic residues" evidence="1">
    <location>
        <begin position="426"/>
        <end position="445"/>
    </location>
</feature>
<feature type="compositionally biased region" description="Polar residues" evidence="1">
    <location>
        <begin position="497"/>
        <end position="528"/>
    </location>
</feature>
<keyword evidence="3" id="KW-1185">Reference proteome</keyword>
<evidence type="ECO:0000256" key="1">
    <source>
        <dbReference type="SAM" id="MobiDB-lite"/>
    </source>
</evidence>
<dbReference type="Proteomes" id="UP001485043">
    <property type="component" value="Unassembled WGS sequence"/>
</dbReference>
<accession>A0AAW1T3K7</accession>
<comment type="caution">
    <text evidence="2">The sequence shown here is derived from an EMBL/GenBank/DDBJ whole genome shotgun (WGS) entry which is preliminary data.</text>
</comment>
<gene>
    <name evidence="2" type="ORF">WJX84_006113</name>
</gene>
<dbReference type="EMBL" id="JALJOV010000487">
    <property type="protein sequence ID" value="KAK9863326.1"/>
    <property type="molecule type" value="Genomic_DNA"/>
</dbReference>
<dbReference type="AlphaFoldDB" id="A0AAW1T3K7"/>
<reference evidence="2 3" key="1">
    <citation type="journal article" date="2024" name="Nat. Commun.">
        <title>Phylogenomics reveals the evolutionary origins of lichenization in chlorophyte algae.</title>
        <authorList>
            <person name="Puginier C."/>
            <person name="Libourel C."/>
            <person name="Otte J."/>
            <person name="Skaloud P."/>
            <person name="Haon M."/>
            <person name="Grisel S."/>
            <person name="Petersen M."/>
            <person name="Berrin J.G."/>
            <person name="Delaux P.M."/>
            <person name="Dal Grande F."/>
            <person name="Keller J."/>
        </authorList>
    </citation>
    <scope>NUCLEOTIDE SEQUENCE [LARGE SCALE GENOMIC DNA]</scope>
    <source>
        <strain evidence="2 3">SAG 2523</strain>
    </source>
</reference>
<feature type="compositionally biased region" description="Low complexity" evidence="1">
    <location>
        <begin position="546"/>
        <end position="556"/>
    </location>
</feature>